<comment type="similarity">
    <text evidence="2 8">Belongs to the glycosyl hydrolase 14 family.</text>
</comment>
<keyword evidence="6 8" id="KW-0326">Glycosidase</keyword>
<dbReference type="Gene3D" id="3.20.20.80">
    <property type="entry name" value="Glycosidases"/>
    <property type="match status" value="1"/>
</dbReference>
<evidence type="ECO:0000256" key="1">
    <source>
        <dbReference type="ARBA" id="ARBA00000546"/>
    </source>
</evidence>
<evidence type="ECO:0000256" key="8">
    <source>
        <dbReference type="RuleBase" id="RU000509"/>
    </source>
</evidence>
<evidence type="ECO:0000256" key="7">
    <source>
        <dbReference type="ARBA" id="ARBA00023326"/>
    </source>
</evidence>
<reference evidence="10 11" key="1">
    <citation type="journal article" date="2018" name="BMC Genomics">
        <title>The genome of Naegleria lovaniensis, the basis for a comparative approach to unravel pathogenicity factors of the human pathogenic amoeba N. fowleri.</title>
        <authorList>
            <person name="Liechti N."/>
            <person name="Schurch N."/>
            <person name="Bruggmann R."/>
            <person name="Wittwer M."/>
        </authorList>
    </citation>
    <scope>NUCLEOTIDE SEQUENCE [LARGE SCALE GENOMIC DNA]</scope>
    <source>
        <strain evidence="10 11">ATCC 30569</strain>
    </source>
</reference>
<comment type="caution">
    <text evidence="10">The sequence shown here is derived from an EMBL/GenBank/DDBJ whole genome shotgun (WGS) entry which is preliminary data.</text>
</comment>
<dbReference type="PRINTS" id="PR00750">
    <property type="entry name" value="BETAAMYLASE"/>
</dbReference>
<keyword evidence="4 8" id="KW-0378">Hydrolase</keyword>
<feature type="signal peptide" evidence="9">
    <location>
        <begin position="1"/>
        <end position="27"/>
    </location>
</feature>
<feature type="chain" id="PRO_5041708591" description="Beta-amylase" evidence="9">
    <location>
        <begin position="28"/>
        <end position="504"/>
    </location>
</feature>
<dbReference type="InterPro" id="IPR018238">
    <property type="entry name" value="Glyco_hydro_14_CS"/>
</dbReference>
<accession>A0AA88KP84</accession>
<dbReference type="EMBL" id="PYSW02000020">
    <property type="protein sequence ID" value="KAG2383436.1"/>
    <property type="molecule type" value="Genomic_DNA"/>
</dbReference>
<dbReference type="Proteomes" id="UP000816034">
    <property type="component" value="Unassembled WGS sequence"/>
</dbReference>
<keyword evidence="5 8" id="KW-0119">Carbohydrate metabolism</keyword>
<evidence type="ECO:0000256" key="6">
    <source>
        <dbReference type="ARBA" id="ARBA00023295"/>
    </source>
</evidence>
<evidence type="ECO:0000313" key="10">
    <source>
        <dbReference type="EMBL" id="KAG2383436.1"/>
    </source>
</evidence>
<dbReference type="PROSITE" id="PS00679">
    <property type="entry name" value="BETA_AMYLASE_2"/>
    <property type="match status" value="1"/>
</dbReference>
<dbReference type="RefSeq" id="XP_044549115.1">
    <property type="nucleotide sequence ID" value="XM_044693710.1"/>
</dbReference>
<evidence type="ECO:0000256" key="3">
    <source>
        <dbReference type="ARBA" id="ARBA00012594"/>
    </source>
</evidence>
<dbReference type="GeneID" id="68096562"/>
<evidence type="ECO:0000256" key="5">
    <source>
        <dbReference type="ARBA" id="ARBA00023277"/>
    </source>
</evidence>
<keyword evidence="7 8" id="KW-0624">Polysaccharide degradation</keyword>
<evidence type="ECO:0000256" key="2">
    <source>
        <dbReference type="ARBA" id="ARBA00005652"/>
    </source>
</evidence>
<gene>
    <name evidence="10" type="ORF">C9374_004107</name>
</gene>
<comment type="catalytic activity">
    <reaction evidence="1 8">
        <text>Hydrolysis of (1-&gt;4)-alpha-D-glucosidic linkages in polysaccharides so as to remove successive maltose units from the non-reducing ends of the chains.</text>
        <dbReference type="EC" id="3.2.1.2"/>
    </reaction>
</comment>
<evidence type="ECO:0000256" key="4">
    <source>
        <dbReference type="ARBA" id="ARBA00022801"/>
    </source>
</evidence>
<dbReference type="GO" id="GO:0000272">
    <property type="term" value="P:polysaccharide catabolic process"/>
    <property type="evidence" value="ECO:0007669"/>
    <property type="project" value="UniProtKB-KW"/>
</dbReference>
<dbReference type="Pfam" id="PF01373">
    <property type="entry name" value="Glyco_hydro_14"/>
    <property type="match status" value="1"/>
</dbReference>
<dbReference type="PANTHER" id="PTHR31352">
    <property type="entry name" value="BETA-AMYLASE 1, CHLOROPLASTIC"/>
    <property type="match status" value="1"/>
</dbReference>
<evidence type="ECO:0000313" key="11">
    <source>
        <dbReference type="Proteomes" id="UP000816034"/>
    </source>
</evidence>
<dbReference type="AlphaFoldDB" id="A0AA88KP84"/>
<dbReference type="PANTHER" id="PTHR31352:SF40">
    <property type="entry name" value="BETA-AMYLASE 6"/>
    <property type="match status" value="1"/>
</dbReference>
<protein>
    <recommendedName>
        <fullName evidence="3 8">Beta-amylase</fullName>
        <ecNumber evidence="3 8">3.2.1.2</ecNumber>
    </recommendedName>
</protein>
<dbReference type="SUPFAM" id="SSF51445">
    <property type="entry name" value="(Trans)glycosidases"/>
    <property type="match status" value="1"/>
</dbReference>
<name>A0AA88KP84_NAELO</name>
<dbReference type="InterPro" id="IPR017853">
    <property type="entry name" value="GH"/>
</dbReference>
<organism evidence="10 11">
    <name type="scientific">Naegleria lovaniensis</name>
    <name type="common">Amoeba</name>
    <dbReference type="NCBI Taxonomy" id="51637"/>
    <lineage>
        <taxon>Eukaryota</taxon>
        <taxon>Discoba</taxon>
        <taxon>Heterolobosea</taxon>
        <taxon>Tetramitia</taxon>
        <taxon>Eutetramitia</taxon>
        <taxon>Vahlkampfiidae</taxon>
        <taxon>Naegleria</taxon>
    </lineage>
</organism>
<proteinExistence type="inferred from homology"/>
<sequence>MSTGLVMTLLFMTILIEYSTVLHLAHAYIPVVGTDGIMIDVWWGLVEKQPRQYNFAPYRQLFQLCQQVGLQVEAVLSFHQCGTNVGDSTFIPLPQWVLQVGKQNPDIFYTDQTGHRDEEYLSLGVDLVPLFPSSANTSSSLRTAVDLYEDFMKAFRQEFQDLLQNGVMKKVEVGLGPAGELRYPSYQLQNNLWSFPGIGAFQCYDKYMLSNLSISARNIGHANWGYAGPNNAGYYNSMPWQTAFFSDNGGDNYNSPYGKFFLQWYSGMLIQHGANVLSRARNVFGPNVELSAKVAGIHWWYFTSSHAAELTAGYYNTPYYNGYKDIAIMFSRYRIGFEFTCLEMTDNSQPSYCQCGPQELVALTRDTAWQYGVSYGGENALPMDGNYGAIDQVVKQSSANGKVIESFTYLRLNDGLVYNSYNFNAYAQLVSRLHALSGESFEKLKTTLKQHGRHDHEIVKEMKDVELIEKLLKSLTELSDSKKKKNGRKFGYDLFDDDSLLTFN</sequence>
<evidence type="ECO:0000256" key="9">
    <source>
        <dbReference type="SAM" id="SignalP"/>
    </source>
</evidence>
<dbReference type="GO" id="GO:0016161">
    <property type="term" value="F:beta-amylase activity"/>
    <property type="evidence" value="ECO:0007669"/>
    <property type="project" value="UniProtKB-EC"/>
</dbReference>
<dbReference type="EC" id="3.2.1.2" evidence="3 8"/>
<dbReference type="InterPro" id="IPR001554">
    <property type="entry name" value="Glyco_hydro_14"/>
</dbReference>
<keyword evidence="9" id="KW-0732">Signal</keyword>
<keyword evidence="11" id="KW-1185">Reference proteome</keyword>